<dbReference type="GO" id="GO:0042802">
    <property type="term" value="F:identical protein binding"/>
    <property type="evidence" value="ECO:0007669"/>
    <property type="project" value="TreeGrafter"/>
</dbReference>
<comment type="subcellular location">
    <subcellularLocation>
        <location evidence="9">Cytoplasm</location>
    </subcellularLocation>
</comment>
<evidence type="ECO:0000313" key="11">
    <source>
        <dbReference type="EMBL" id="SET95862.1"/>
    </source>
</evidence>
<proteinExistence type="inferred from homology"/>
<comment type="function">
    <text evidence="9">Catalyzes the phosphorylation of D-fructose 6-phosphate to fructose 1,6-bisphosphate by ATP, the first committing step of glycolysis.</text>
</comment>
<dbReference type="SUPFAM" id="SSF53784">
    <property type="entry name" value="Phosphofructokinase"/>
    <property type="match status" value="1"/>
</dbReference>
<keyword evidence="6 9" id="KW-0418">Kinase</keyword>
<evidence type="ECO:0000256" key="2">
    <source>
        <dbReference type="ARBA" id="ARBA00004679"/>
    </source>
</evidence>
<feature type="binding site" evidence="9">
    <location>
        <position position="112"/>
    </location>
    <ligand>
        <name>Mg(2+)</name>
        <dbReference type="ChEBI" id="CHEBI:18420"/>
        <note>catalytic</note>
    </ligand>
</feature>
<evidence type="ECO:0000256" key="1">
    <source>
        <dbReference type="ARBA" id="ARBA00001946"/>
    </source>
</evidence>
<dbReference type="Pfam" id="PF00365">
    <property type="entry name" value="PFK"/>
    <property type="match status" value="1"/>
</dbReference>
<dbReference type="GO" id="GO:0047334">
    <property type="term" value="F:diphosphate-fructose-6-phosphate 1-phosphotransferase activity"/>
    <property type="evidence" value="ECO:0007669"/>
    <property type="project" value="InterPro"/>
</dbReference>
<feature type="binding site" evidence="9">
    <location>
        <begin position="74"/>
        <end position="75"/>
    </location>
    <ligand>
        <name>ATP</name>
        <dbReference type="ChEBI" id="CHEBI:30616"/>
    </ligand>
</feature>
<dbReference type="AlphaFoldDB" id="A0A1I0IFX7"/>
<feature type="binding site" description="in other chain" evidence="9">
    <location>
        <position position="231"/>
    </location>
    <ligand>
        <name>substrate</name>
        <note>ligand shared between dimeric partners</note>
    </ligand>
</feature>
<dbReference type="UniPathway" id="UPA00109">
    <property type="reaction ID" value="UER00182"/>
</dbReference>
<dbReference type="PANTHER" id="PTHR13697">
    <property type="entry name" value="PHOSPHOFRUCTOKINASE"/>
    <property type="match status" value="1"/>
</dbReference>
<evidence type="ECO:0000256" key="5">
    <source>
        <dbReference type="ARBA" id="ARBA00022723"/>
    </source>
</evidence>
<dbReference type="InterPro" id="IPR012003">
    <property type="entry name" value="ATP_PFK_prok-type"/>
</dbReference>
<dbReference type="EC" id="2.7.1.11" evidence="9"/>
<dbReference type="STRING" id="1526.SAMN02910262_02087"/>
<comment type="subunit">
    <text evidence="9">Homodimer or homotetramer.</text>
</comment>
<dbReference type="PROSITE" id="PS00433">
    <property type="entry name" value="PHOSPHOFRUCTOKINASE"/>
    <property type="match status" value="1"/>
</dbReference>
<comment type="pathway">
    <text evidence="2 9">Carbohydrate degradation; glycolysis; D-glyceraldehyde 3-phosphate and glycerone phosphate from D-glucose: step 3/4.</text>
</comment>
<feature type="domain" description="Phosphofructokinase" evidence="10">
    <location>
        <begin position="4"/>
        <end position="307"/>
    </location>
</feature>
<feature type="binding site" evidence="9">
    <location>
        <position position="277"/>
    </location>
    <ligand>
        <name>substrate</name>
        <note>ligand shared between dimeric partners</note>
    </ligand>
</feature>
<dbReference type="GO" id="GO:0005945">
    <property type="term" value="C:6-phosphofructokinase complex"/>
    <property type="evidence" value="ECO:0007669"/>
    <property type="project" value="TreeGrafter"/>
</dbReference>
<evidence type="ECO:0000256" key="9">
    <source>
        <dbReference type="HAMAP-Rule" id="MF_01976"/>
    </source>
</evidence>
<dbReference type="PANTHER" id="PTHR13697:SF52">
    <property type="entry name" value="ATP-DEPENDENT 6-PHOSPHOFRUCTOKINASE 3"/>
    <property type="match status" value="1"/>
</dbReference>
<dbReference type="GO" id="GO:0030388">
    <property type="term" value="P:fructose 1,6-bisphosphate metabolic process"/>
    <property type="evidence" value="ECO:0007669"/>
    <property type="project" value="TreeGrafter"/>
</dbReference>
<feature type="binding site" evidence="9">
    <location>
        <position position="11"/>
    </location>
    <ligand>
        <name>ATP</name>
        <dbReference type="ChEBI" id="CHEBI:30616"/>
    </ligand>
</feature>
<gene>
    <name evidence="9" type="primary">pfkA</name>
    <name evidence="11" type="ORF">SAMN04487771_10827</name>
</gene>
<dbReference type="NCBIfam" id="NF002872">
    <property type="entry name" value="PRK03202.1"/>
    <property type="match status" value="1"/>
</dbReference>
<keyword evidence="8 9" id="KW-0324">Glycolysis</keyword>
<comment type="caution">
    <text evidence="9">Lacks conserved residue(s) required for the propagation of feature annotation.</text>
</comment>
<dbReference type="GO" id="GO:0016208">
    <property type="term" value="F:AMP binding"/>
    <property type="evidence" value="ECO:0007669"/>
    <property type="project" value="TreeGrafter"/>
</dbReference>
<evidence type="ECO:0000256" key="3">
    <source>
        <dbReference type="ARBA" id="ARBA00022490"/>
    </source>
</evidence>
<feature type="binding site" description="in other chain" evidence="9">
    <location>
        <begin position="283"/>
        <end position="286"/>
    </location>
    <ligand>
        <name>substrate</name>
        <note>ligand shared between dimeric partners</note>
    </ligand>
</feature>
<comment type="cofactor">
    <cofactor evidence="1 9">
        <name>Mg(2+)</name>
        <dbReference type="ChEBI" id="CHEBI:18420"/>
    </cofactor>
</comment>
<dbReference type="InterPro" id="IPR015912">
    <property type="entry name" value="Phosphofructokinase_CS"/>
</dbReference>
<accession>A0A1I0IFX7</accession>
<dbReference type="Gene3D" id="3.40.50.450">
    <property type="match status" value="1"/>
</dbReference>
<evidence type="ECO:0000256" key="7">
    <source>
        <dbReference type="ARBA" id="ARBA00022842"/>
    </source>
</evidence>
<dbReference type="InterPro" id="IPR035966">
    <property type="entry name" value="PKF_sf"/>
</dbReference>
<dbReference type="GO" id="GO:0003872">
    <property type="term" value="F:6-phosphofructokinase activity"/>
    <property type="evidence" value="ECO:0007669"/>
    <property type="project" value="UniProtKB-UniRule"/>
</dbReference>
<organism evidence="11 12">
    <name type="scientific">[Clostridium] aminophilum</name>
    <dbReference type="NCBI Taxonomy" id="1526"/>
    <lineage>
        <taxon>Bacteria</taxon>
        <taxon>Bacillati</taxon>
        <taxon>Bacillota</taxon>
        <taxon>Clostridia</taxon>
        <taxon>Lachnospirales</taxon>
        <taxon>Lachnospiraceae</taxon>
    </lineage>
</organism>
<dbReference type="HAMAP" id="MF_01976">
    <property type="entry name" value="Phosphofructokinase_III"/>
    <property type="match status" value="1"/>
</dbReference>
<keyword evidence="9" id="KW-0067">ATP-binding</keyword>
<dbReference type="GO" id="GO:0070095">
    <property type="term" value="F:fructose-6-phosphate binding"/>
    <property type="evidence" value="ECO:0007669"/>
    <property type="project" value="TreeGrafter"/>
</dbReference>
<dbReference type="EMBL" id="FOIL01000082">
    <property type="protein sequence ID" value="SET95862.1"/>
    <property type="molecule type" value="Genomic_DNA"/>
</dbReference>
<dbReference type="InterPro" id="IPR012829">
    <property type="entry name" value="Phosphofructokinase_III"/>
</dbReference>
<feature type="binding site" description="in other chain" evidence="9">
    <location>
        <begin position="134"/>
        <end position="136"/>
    </location>
    <ligand>
        <name>substrate</name>
        <note>ligand shared between dimeric partners</note>
    </ligand>
</feature>
<dbReference type="OrthoDB" id="9802503at2"/>
<evidence type="ECO:0000313" key="12">
    <source>
        <dbReference type="Proteomes" id="UP000199820"/>
    </source>
</evidence>
<dbReference type="PIRSF" id="PIRSF000532">
    <property type="entry name" value="ATP_PFK_prok"/>
    <property type="match status" value="1"/>
</dbReference>
<dbReference type="InterPro" id="IPR022953">
    <property type="entry name" value="ATP_PFK"/>
</dbReference>
<evidence type="ECO:0000256" key="4">
    <source>
        <dbReference type="ARBA" id="ARBA00022679"/>
    </source>
</evidence>
<dbReference type="InterPro" id="IPR000023">
    <property type="entry name" value="Phosphofructokinase_dom"/>
</dbReference>
<evidence type="ECO:0000256" key="8">
    <source>
        <dbReference type="ARBA" id="ARBA00023152"/>
    </source>
</evidence>
<dbReference type="GO" id="GO:0048029">
    <property type="term" value="F:monosaccharide binding"/>
    <property type="evidence" value="ECO:0007669"/>
    <property type="project" value="TreeGrafter"/>
</dbReference>
<keyword evidence="3 9" id="KW-0963">Cytoplasm</keyword>
<feature type="binding site" evidence="9">
    <location>
        <position position="171"/>
    </location>
    <ligand>
        <name>substrate</name>
        <note>ligand shared between dimeric partners</note>
    </ligand>
</feature>
<sequence length="361" mass="39077">MKRYGILTSGGDCQSLNAALRGTAKALFRLGTDVEIIGFRNGFRGLIHREYEIMRPENFSGLLTRGGTILGTSRTPFKQIRDPEEDGLDKVRAMKDTYRELGLECLIVLGGNGSQKTSNLLAQEGLRVIAVPKTIDNDLWGSDITFGFHSAVEVATNAIDCIHTTAASHGRVFIVELMGHKVGWLTLYAGLAGGADVILLPEIPYDIDSIVKAIRAREAQRKHFTIIAMAEGAISKEMAALSKKEQKELRKKMKKKYPSPAYGIGAAIEEKTGQEVRVTVPGHMQRGGHPTAYDRVIATRLGSEAAAMALRGEFGRMAAITGGKFVSVPLGDVAGKLKTVDPESEIIREARAVGISFGNEP</sequence>
<reference evidence="11 12" key="1">
    <citation type="submission" date="2016-10" db="EMBL/GenBank/DDBJ databases">
        <authorList>
            <person name="de Groot N.N."/>
        </authorList>
    </citation>
    <scope>NUCLEOTIDE SEQUENCE [LARGE SCALE GENOMIC DNA]</scope>
    <source>
        <strain evidence="11 12">KH1P1</strain>
    </source>
</reference>
<keyword evidence="7 9" id="KW-0460">Magnesium</keyword>
<keyword evidence="5 9" id="KW-0479">Metal-binding</keyword>
<dbReference type="GO" id="GO:0006002">
    <property type="term" value="P:fructose 6-phosphate metabolic process"/>
    <property type="evidence" value="ECO:0007669"/>
    <property type="project" value="InterPro"/>
</dbReference>
<feature type="binding site" evidence="9">
    <location>
        <begin position="111"/>
        <end position="114"/>
    </location>
    <ligand>
        <name>ATP</name>
        <dbReference type="ChEBI" id="CHEBI:30616"/>
    </ligand>
</feature>
<dbReference type="GO" id="GO:0061621">
    <property type="term" value="P:canonical glycolysis"/>
    <property type="evidence" value="ECO:0007669"/>
    <property type="project" value="TreeGrafter"/>
</dbReference>
<evidence type="ECO:0000256" key="6">
    <source>
        <dbReference type="ARBA" id="ARBA00022777"/>
    </source>
</evidence>
<keyword evidence="4 9" id="KW-0808">Transferase</keyword>
<comment type="similarity">
    <text evidence="9">Belongs to the phosphofructokinase type A (PFKA) family. Mixed-substrate PFK group III subfamily.</text>
</comment>
<protein>
    <recommendedName>
        <fullName evidence="9">ATP-dependent 6-phosphofructokinase</fullName>
        <shortName evidence="9">ATP-PFK</shortName>
        <shortName evidence="9">Phosphofructokinase</shortName>
        <ecNumber evidence="9">2.7.1.11</ecNumber>
    </recommendedName>
    <alternativeName>
        <fullName evidence="9">Phosphohexokinase</fullName>
    </alternativeName>
</protein>
<comment type="catalytic activity">
    <reaction evidence="9">
        <text>beta-D-fructose 6-phosphate + ATP = beta-D-fructose 1,6-bisphosphate + ADP + H(+)</text>
        <dbReference type="Rhea" id="RHEA:16109"/>
        <dbReference type="ChEBI" id="CHEBI:15378"/>
        <dbReference type="ChEBI" id="CHEBI:30616"/>
        <dbReference type="ChEBI" id="CHEBI:32966"/>
        <dbReference type="ChEBI" id="CHEBI:57634"/>
        <dbReference type="ChEBI" id="CHEBI:456216"/>
        <dbReference type="EC" id="2.7.1.11"/>
    </reaction>
</comment>
<dbReference type="PRINTS" id="PR00476">
    <property type="entry name" value="PHFRCTKINASE"/>
</dbReference>
<feature type="site" description="Important for substrate specificity; cannot use PPi as phosphoryl donor" evidence="9">
    <location>
        <position position="113"/>
    </location>
</feature>
<dbReference type="GO" id="GO:0046872">
    <property type="term" value="F:metal ion binding"/>
    <property type="evidence" value="ECO:0007669"/>
    <property type="project" value="UniProtKB-KW"/>
</dbReference>
<dbReference type="Proteomes" id="UP000199820">
    <property type="component" value="Unassembled WGS sequence"/>
</dbReference>
<dbReference type="GO" id="GO:0005524">
    <property type="term" value="F:ATP binding"/>
    <property type="evidence" value="ECO:0007669"/>
    <property type="project" value="UniProtKB-KW"/>
</dbReference>
<feature type="binding site" description="in other chain" evidence="9">
    <location>
        <begin position="178"/>
        <end position="180"/>
    </location>
    <ligand>
        <name>substrate</name>
        <note>ligand shared between dimeric partners</note>
    </ligand>
</feature>
<dbReference type="eggNOG" id="COG0205">
    <property type="taxonomic scope" value="Bacteria"/>
</dbReference>
<dbReference type="Gene3D" id="3.40.50.460">
    <property type="entry name" value="Phosphofructokinase domain"/>
    <property type="match status" value="1"/>
</dbReference>
<dbReference type="RefSeq" id="WP_074650684.1">
    <property type="nucleotide sequence ID" value="NZ_FOIL01000082.1"/>
</dbReference>
<feature type="active site" description="Proton acceptor" evidence="9">
    <location>
        <position position="136"/>
    </location>
</feature>
<keyword evidence="12" id="KW-1185">Reference proteome</keyword>
<name>A0A1I0IFX7_9FIRM</name>
<keyword evidence="9" id="KW-0547">Nucleotide-binding</keyword>
<evidence type="ECO:0000259" key="10">
    <source>
        <dbReference type="Pfam" id="PF00365"/>
    </source>
</evidence>